<keyword evidence="7" id="KW-1185">Reference proteome</keyword>
<evidence type="ECO:0000313" key="3">
    <source>
        <dbReference type="EMBL" id="CAF1054775.1"/>
    </source>
</evidence>
<dbReference type="Proteomes" id="UP000663870">
    <property type="component" value="Unassembled WGS sequence"/>
</dbReference>
<accession>A0A814L1U4</accession>
<proteinExistence type="predicted"/>
<dbReference type="OrthoDB" id="10036079at2759"/>
<protein>
    <submittedName>
        <fullName evidence="4">Uncharacterized protein</fullName>
    </submittedName>
</protein>
<dbReference type="AlphaFoldDB" id="A0A814L1U4"/>
<organism evidence="4 6">
    <name type="scientific">Rotaria sordida</name>
    <dbReference type="NCBI Taxonomy" id="392033"/>
    <lineage>
        <taxon>Eukaryota</taxon>
        <taxon>Metazoa</taxon>
        <taxon>Spiralia</taxon>
        <taxon>Gnathifera</taxon>
        <taxon>Rotifera</taxon>
        <taxon>Eurotatoria</taxon>
        <taxon>Bdelloidea</taxon>
        <taxon>Philodinida</taxon>
        <taxon>Philodinidae</taxon>
        <taxon>Rotaria</taxon>
    </lineage>
</organism>
<name>A0A814L1U4_9BILA</name>
<dbReference type="SUPFAM" id="SSF50242">
    <property type="entry name" value="TIMP-like"/>
    <property type="match status" value="1"/>
</dbReference>
<dbReference type="InterPro" id="IPR008993">
    <property type="entry name" value="TIMP-like_OB-fold"/>
</dbReference>
<dbReference type="Gene3D" id="2.40.50.120">
    <property type="match status" value="1"/>
</dbReference>
<dbReference type="Proteomes" id="UP000663889">
    <property type="component" value="Unassembled WGS sequence"/>
</dbReference>
<dbReference type="Proteomes" id="UP000663854">
    <property type="component" value="Unassembled WGS sequence"/>
</dbReference>
<dbReference type="Proteomes" id="UP000663864">
    <property type="component" value="Unassembled WGS sequence"/>
</dbReference>
<dbReference type="EMBL" id="CAJNOH010000485">
    <property type="protein sequence ID" value="CAF1054775.1"/>
    <property type="molecule type" value="Genomic_DNA"/>
</dbReference>
<comment type="caution">
    <text evidence="4">The sequence shown here is derived from an EMBL/GenBank/DDBJ whole genome shotgun (WGS) entry which is preliminary data.</text>
</comment>
<reference evidence="4" key="1">
    <citation type="submission" date="2021-02" db="EMBL/GenBank/DDBJ databases">
        <authorList>
            <person name="Nowell W R."/>
        </authorList>
    </citation>
    <scope>NUCLEOTIDE SEQUENCE</scope>
</reference>
<dbReference type="EMBL" id="CAJNOU010000245">
    <property type="protein sequence ID" value="CAF0930225.1"/>
    <property type="molecule type" value="Genomic_DNA"/>
</dbReference>
<sequence length="151" mass="17783">MLVIRNGLPLRPKHCHFYSTINIALPKDFEVTDYILIGTVTNTTITWRNNDTEASRDVQIHTDEVFKQPSISNNQLITIYTPKDRSGCGLKMKVNERWQVWATYTSMFSDDNTRRWLTVDSCGRTTKIYNRYSSHLRRLSNMTTIEQKRKY</sequence>
<evidence type="ECO:0000313" key="4">
    <source>
        <dbReference type="EMBL" id="CAF1057444.1"/>
    </source>
</evidence>
<dbReference type="EMBL" id="CAJNOT010000694">
    <property type="protein sequence ID" value="CAF1057444.1"/>
    <property type="molecule type" value="Genomic_DNA"/>
</dbReference>
<dbReference type="EMBL" id="CAJNOL010000858">
    <property type="protein sequence ID" value="CAF1220859.1"/>
    <property type="molecule type" value="Genomic_DNA"/>
</dbReference>
<evidence type="ECO:0000313" key="6">
    <source>
        <dbReference type="Proteomes" id="UP000663864"/>
    </source>
</evidence>
<evidence type="ECO:0000313" key="1">
    <source>
        <dbReference type="EMBL" id="CAF0880949.1"/>
    </source>
</evidence>
<evidence type="ECO:0000313" key="5">
    <source>
        <dbReference type="EMBL" id="CAF1220859.1"/>
    </source>
</evidence>
<evidence type="ECO:0000313" key="7">
    <source>
        <dbReference type="Proteomes" id="UP000663870"/>
    </source>
</evidence>
<dbReference type="EMBL" id="CAJNOO010000261">
    <property type="protein sequence ID" value="CAF0880949.1"/>
    <property type="molecule type" value="Genomic_DNA"/>
</dbReference>
<gene>
    <name evidence="5" type="ORF">JXQ802_LOCUS25436</name>
    <name evidence="3" type="ORF">PYM288_LOCUS17332</name>
    <name evidence="1" type="ORF">RFH988_LOCUS7962</name>
    <name evidence="2" type="ORF">SEV965_LOCUS7136</name>
    <name evidence="4" type="ORF">ZHD862_LOCUS15385</name>
</gene>
<evidence type="ECO:0000313" key="2">
    <source>
        <dbReference type="EMBL" id="CAF0930225.1"/>
    </source>
</evidence>
<dbReference type="Proteomes" id="UP000663882">
    <property type="component" value="Unassembled WGS sequence"/>
</dbReference>